<evidence type="ECO:0000259" key="5">
    <source>
        <dbReference type="PROSITE" id="PS50850"/>
    </source>
</evidence>
<dbReference type="AlphaFoldDB" id="A0A1G9SXW2"/>
<feature type="transmembrane region" description="Helical" evidence="4">
    <location>
        <begin position="286"/>
        <end position="307"/>
    </location>
</feature>
<keyword evidence="2 4" id="KW-1133">Transmembrane helix</keyword>
<feature type="transmembrane region" description="Helical" evidence="4">
    <location>
        <begin position="370"/>
        <end position="392"/>
    </location>
</feature>
<feature type="transmembrane region" description="Helical" evidence="4">
    <location>
        <begin position="106"/>
        <end position="126"/>
    </location>
</feature>
<organism evidence="6 7">
    <name type="scientific">Oryzisolibacter propanilivorax</name>
    <dbReference type="NCBI Taxonomy" id="1527607"/>
    <lineage>
        <taxon>Bacteria</taxon>
        <taxon>Pseudomonadati</taxon>
        <taxon>Pseudomonadota</taxon>
        <taxon>Betaproteobacteria</taxon>
        <taxon>Burkholderiales</taxon>
        <taxon>Comamonadaceae</taxon>
        <taxon>Oryzisolibacter</taxon>
    </lineage>
</organism>
<reference evidence="7" key="1">
    <citation type="submission" date="2016-10" db="EMBL/GenBank/DDBJ databases">
        <authorList>
            <person name="Varghese N."/>
            <person name="Submissions S."/>
        </authorList>
    </citation>
    <scope>NUCLEOTIDE SEQUENCE [LARGE SCALE GENOMIC DNA]</scope>
    <source>
        <strain evidence="7">EPL6</strain>
    </source>
</reference>
<feature type="transmembrane region" description="Helical" evidence="4">
    <location>
        <begin position="57"/>
        <end position="75"/>
    </location>
</feature>
<evidence type="ECO:0000256" key="3">
    <source>
        <dbReference type="ARBA" id="ARBA00023136"/>
    </source>
</evidence>
<feature type="transmembrane region" description="Helical" evidence="4">
    <location>
        <begin position="178"/>
        <end position="197"/>
    </location>
</feature>
<dbReference type="InterPro" id="IPR011701">
    <property type="entry name" value="MFS"/>
</dbReference>
<feature type="transmembrane region" description="Helical" evidence="4">
    <location>
        <begin position="344"/>
        <end position="364"/>
    </location>
</feature>
<evidence type="ECO:0000256" key="1">
    <source>
        <dbReference type="ARBA" id="ARBA00022692"/>
    </source>
</evidence>
<dbReference type="OrthoDB" id="8558006at2"/>
<dbReference type="STRING" id="1527607.SAMN05428957_105210"/>
<dbReference type="PROSITE" id="PS50850">
    <property type="entry name" value="MFS"/>
    <property type="match status" value="1"/>
</dbReference>
<feature type="transmembrane region" description="Helical" evidence="4">
    <location>
        <begin position="82"/>
        <end position="100"/>
    </location>
</feature>
<evidence type="ECO:0000256" key="4">
    <source>
        <dbReference type="SAM" id="Phobius"/>
    </source>
</evidence>
<evidence type="ECO:0000313" key="6">
    <source>
        <dbReference type="EMBL" id="SDM40252.1"/>
    </source>
</evidence>
<feature type="transmembrane region" description="Helical" evidence="4">
    <location>
        <begin position="260"/>
        <end position="279"/>
    </location>
</feature>
<dbReference type="Gene3D" id="1.20.1250.20">
    <property type="entry name" value="MFS general substrate transporter like domains"/>
    <property type="match status" value="1"/>
</dbReference>
<evidence type="ECO:0000256" key="2">
    <source>
        <dbReference type="ARBA" id="ARBA00022989"/>
    </source>
</evidence>
<keyword evidence="1 4" id="KW-0812">Transmembrane</keyword>
<dbReference type="RefSeq" id="WP_091569565.1">
    <property type="nucleotide sequence ID" value="NZ_FNHP01000005.1"/>
</dbReference>
<protein>
    <submittedName>
        <fullName evidence="6">Predicted arabinose efflux permease, MFS family</fullName>
    </submittedName>
</protein>
<dbReference type="InterPro" id="IPR020846">
    <property type="entry name" value="MFS_dom"/>
</dbReference>
<feature type="transmembrane region" description="Helical" evidence="4">
    <location>
        <begin position="147"/>
        <end position="166"/>
    </location>
</feature>
<dbReference type="SUPFAM" id="SSF103473">
    <property type="entry name" value="MFS general substrate transporter"/>
    <property type="match status" value="1"/>
</dbReference>
<dbReference type="PANTHER" id="PTHR23534">
    <property type="entry name" value="MFS PERMEASE"/>
    <property type="match status" value="1"/>
</dbReference>
<dbReference type="EMBL" id="FNHP01000005">
    <property type="protein sequence ID" value="SDM40252.1"/>
    <property type="molecule type" value="Genomic_DNA"/>
</dbReference>
<keyword evidence="3 4" id="KW-0472">Membrane</keyword>
<sequence>MTDSAATPSTSLQRRNLGLLVATQSLGGASPPIIISLGGLVGQMLSSTPSAATLPVSLYQLGLALSTLPAAWLMQRIGRRRAYLLGALLGVLSGMVAAWGISRSDFVLFCLGTSLAGFYGACVQSYRFAAIDTVAEPAQHASAISRVMVGGLVAAVIGPQVVIWTRDLLPATPFAGSFYSQALLALLALPLIALLRLPPPAPRTAGAGARPLAEIARSPQFRVAALAGVVSYGLMAFLMTAAPMAMVGCGHSVGEAALGIQWHVLAMFAPSFFTGRLIARFGKRTITGLGLLLIAASGALALMGLALTHFWGALVLLGLGWNFGFIGATALLTECHQPAERAKVQALNDFLVFGTVALASFGSGQLLYSVGWAGINAGMLPLVALVLALLAWSGRRPRQTVALP</sequence>
<gene>
    <name evidence="6" type="ORF">SAMN05428957_105210</name>
</gene>
<name>A0A1G9SXW2_9BURK</name>
<dbReference type="Pfam" id="PF07690">
    <property type="entry name" value="MFS_1"/>
    <property type="match status" value="1"/>
</dbReference>
<proteinExistence type="predicted"/>
<dbReference type="PANTHER" id="PTHR23534:SF1">
    <property type="entry name" value="MAJOR FACILITATOR SUPERFAMILY PROTEIN"/>
    <property type="match status" value="1"/>
</dbReference>
<feature type="domain" description="Major facilitator superfamily (MFS) profile" evidence="5">
    <location>
        <begin position="220"/>
        <end position="404"/>
    </location>
</feature>
<dbReference type="InterPro" id="IPR036259">
    <property type="entry name" value="MFS_trans_sf"/>
</dbReference>
<keyword evidence="7" id="KW-1185">Reference proteome</keyword>
<dbReference type="GO" id="GO:0022857">
    <property type="term" value="F:transmembrane transporter activity"/>
    <property type="evidence" value="ECO:0007669"/>
    <property type="project" value="InterPro"/>
</dbReference>
<feature type="transmembrane region" description="Helical" evidence="4">
    <location>
        <begin position="223"/>
        <end position="248"/>
    </location>
</feature>
<evidence type="ECO:0000313" key="7">
    <source>
        <dbReference type="Proteomes" id="UP000198552"/>
    </source>
</evidence>
<dbReference type="Proteomes" id="UP000198552">
    <property type="component" value="Unassembled WGS sequence"/>
</dbReference>
<accession>A0A1G9SXW2</accession>
<feature type="transmembrane region" description="Helical" evidence="4">
    <location>
        <begin position="17"/>
        <end position="37"/>
    </location>
</feature>
<feature type="transmembrane region" description="Helical" evidence="4">
    <location>
        <begin position="313"/>
        <end position="332"/>
    </location>
</feature>